<dbReference type="Proteomes" id="UP001066276">
    <property type="component" value="Chromosome 10"/>
</dbReference>
<protein>
    <submittedName>
        <fullName evidence="2">Uncharacterized protein</fullName>
    </submittedName>
</protein>
<dbReference type="EMBL" id="JANPWB010000014">
    <property type="protein sequence ID" value="KAJ1096329.1"/>
    <property type="molecule type" value="Genomic_DNA"/>
</dbReference>
<feature type="compositionally biased region" description="Basic and acidic residues" evidence="1">
    <location>
        <begin position="15"/>
        <end position="25"/>
    </location>
</feature>
<reference evidence="2" key="1">
    <citation type="journal article" date="2022" name="bioRxiv">
        <title>Sequencing and chromosome-scale assembly of the giantPleurodeles waltlgenome.</title>
        <authorList>
            <person name="Brown T."/>
            <person name="Elewa A."/>
            <person name="Iarovenko S."/>
            <person name="Subramanian E."/>
            <person name="Araus A.J."/>
            <person name="Petzold A."/>
            <person name="Susuki M."/>
            <person name="Suzuki K.-i.T."/>
            <person name="Hayashi T."/>
            <person name="Toyoda A."/>
            <person name="Oliveira C."/>
            <person name="Osipova E."/>
            <person name="Leigh N.D."/>
            <person name="Simon A."/>
            <person name="Yun M.H."/>
        </authorList>
    </citation>
    <scope>NUCLEOTIDE SEQUENCE</scope>
    <source>
        <strain evidence="2">20211129_DDA</strain>
        <tissue evidence="2">Liver</tissue>
    </source>
</reference>
<evidence type="ECO:0000256" key="1">
    <source>
        <dbReference type="SAM" id="MobiDB-lite"/>
    </source>
</evidence>
<evidence type="ECO:0000313" key="2">
    <source>
        <dbReference type="EMBL" id="KAJ1096329.1"/>
    </source>
</evidence>
<feature type="region of interest" description="Disordered" evidence="1">
    <location>
        <begin position="1"/>
        <end position="42"/>
    </location>
</feature>
<sequence length="105" mass="11739">MGDEVKIPRGRNPRWRPDFPADRHYRSSPSPDHTRLSLTRGRGRCAPAARTAAGAFRLSGGPCQDRGRNGRHRWAPQEYASVTLAPDPRSYPSRLSAIPAASWQY</sequence>
<comment type="caution">
    <text evidence="2">The sequence shown here is derived from an EMBL/GenBank/DDBJ whole genome shotgun (WGS) entry which is preliminary data.</text>
</comment>
<proteinExistence type="predicted"/>
<accession>A0AAV7LZQ2</accession>
<dbReference type="AlphaFoldDB" id="A0AAV7LZQ2"/>
<keyword evidence="3" id="KW-1185">Reference proteome</keyword>
<organism evidence="2 3">
    <name type="scientific">Pleurodeles waltl</name>
    <name type="common">Iberian ribbed newt</name>
    <dbReference type="NCBI Taxonomy" id="8319"/>
    <lineage>
        <taxon>Eukaryota</taxon>
        <taxon>Metazoa</taxon>
        <taxon>Chordata</taxon>
        <taxon>Craniata</taxon>
        <taxon>Vertebrata</taxon>
        <taxon>Euteleostomi</taxon>
        <taxon>Amphibia</taxon>
        <taxon>Batrachia</taxon>
        <taxon>Caudata</taxon>
        <taxon>Salamandroidea</taxon>
        <taxon>Salamandridae</taxon>
        <taxon>Pleurodelinae</taxon>
        <taxon>Pleurodeles</taxon>
    </lineage>
</organism>
<gene>
    <name evidence="2" type="ORF">NDU88_001472</name>
</gene>
<name>A0AAV7LZQ2_PLEWA</name>
<evidence type="ECO:0000313" key="3">
    <source>
        <dbReference type="Proteomes" id="UP001066276"/>
    </source>
</evidence>